<dbReference type="InterPro" id="IPR050432">
    <property type="entry name" value="FAD-linked_Oxidoreductases_BP"/>
</dbReference>
<name>A0AAW0CIE6_9AGAR</name>
<dbReference type="Pfam" id="PF01565">
    <property type="entry name" value="FAD_binding_4"/>
    <property type="match status" value="1"/>
</dbReference>
<dbReference type="InterPro" id="IPR016169">
    <property type="entry name" value="FAD-bd_PCMH_sub2"/>
</dbReference>
<sequence>MLPTNFPALPLGLSSPAFDVTSAAIQASFNDLFASVDGRVFSGIPLAYPCFSNATENGVECGQVQRQYLNETFRAANFGAFIETQWETCQRTGAQCLLDSSNPTARVAQSGTCDAGSVSSYFIDVRNAADVSAAFKFSSQTSIPLVVKNTGHDYKGRSSAPNSLALWTHNLKNMSYQPAFVPEGCPKKNHLSQPAATFGAGVQWAEAYEFADVHNITLVGGSDRSVGVVGGWLQGGGHSVLSNTMGLGVDRVLQFKVVTPDGIFRVANACQNEDLFFALRGGGGGTFGVVLEATLLASPAVTLQAVIVSWSSSNPNRTLTGQLWSVMVDNALTWAADGWGGFSTSELAILVNPVLNSTEAEKSLESLIDFGNVEVKGNEVPGAQVVVTTFASFLSFFNEFTLEHVASVGTNLAIASRLIDKSTFATESNRTALVSALQRTNDAGPGMIILLAPPFSYLSAPAERTSVTEAWRSSVYHVTTIAEWPWDASADDKRAAYRQVSTAVDTIREITPDAAYQNEADVYEPNHEVAFWGSHYAELLRIKQKYDPQHLLDCWHCVGWNPNSSRFSCYL</sequence>
<organism evidence="4 5">
    <name type="scientific">Favolaschia claudopus</name>
    <dbReference type="NCBI Taxonomy" id="2862362"/>
    <lineage>
        <taxon>Eukaryota</taxon>
        <taxon>Fungi</taxon>
        <taxon>Dikarya</taxon>
        <taxon>Basidiomycota</taxon>
        <taxon>Agaricomycotina</taxon>
        <taxon>Agaricomycetes</taxon>
        <taxon>Agaricomycetidae</taxon>
        <taxon>Agaricales</taxon>
        <taxon>Marasmiineae</taxon>
        <taxon>Mycenaceae</taxon>
        <taxon>Favolaschia</taxon>
    </lineage>
</organism>
<dbReference type="GO" id="GO:0016491">
    <property type="term" value="F:oxidoreductase activity"/>
    <property type="evidence" value="ECO:0007669"/>
    <property type="project" value="UniProtKB-KW"/>
</dbReference>
<dbReference type="Pfam" id="PF08031">
    <property type="entry name" value="BBE"/>
    <property type="match status" value="1"/>
</dbReference>
<comment type="similarity">
    <text evidence="1">Belongs to the oxygen-dependent FAD-linked oxidoreductase family.</text>
</comment>
<keyword evidence="5" id="KW-1185">Reference proteome</keyword>
<dbReference type="PANTHER" id="PTHR13878:SF91">
    <property type="entry name" value="FAD BINDING DOMAIN PROTEIN (AFU_ORTHOLOGUE AFUA_6G12070)-RELATED"/>
    <property type="match status" value="1"/>
</dbReference>
<comment type="caution">
    <text evidence="4">The sequence shown here is derived from an EMBL/GenBank/DDBJ whole genome shotgun (WGS) entry which is preliminary data.</text>
</comment>
<protein>
    <submittedName>
        <fullName evidence="4">Cytokinin dehydrogenase 11</fullName>
    </submittedName>
</protein>
<dbReference type="EMBL" id="JAWWNJ010000017">
    <property type="protein sequence ID" value="KAK7038551.1"/>
    <property type="molecule type" value="Genomic_DNA"/>
</dbReference>
<dbReference type="InterPro" id="IPR006094">
    <property type="entry name" value="Oxid_FAD_bind_N"/>
</dbReference>
<feature type="domain" description="FAD-binding PCMH-type" evidence="3">
    <location>
        <begin position="114"/>
        <end position="300"/>
    </location>
</feature>
<evidence type="ECO:0000259" key="3">
    <source>
        <dbReference type="PROSITE" id="PS51387"/>
    </source>
</evidence>
<dbReference type="PANTHER" id="PTHR13878">
    <property type="entry name" value="GULONOLACTONE OXIDASE"/>
    <property type="match status" value="1"/>
</dbReference>
<dbReference type="Gene3D" id="3.30.465.10">
    <property type="match status" value="2"/>
</dbReference>
<dbReference type="AlphaFoldDB" id="A0AAW0CIE6"/>
<dbReference type="SUPFAM" id="SSF56176">
    <property type="entry name" value="FAD-binding/transporter-associated domain-like"/>
    <property type="match status" value="1"/>
</dbReference>
<dbReference type="InterPro" id="IPR012951">
    <property type="entry name" value="BBE"/>
</dbReference>
<proteinExistence type="inferred from homology"/>
<accession>A0AAW0CIE6</accession>
<dbReference type="PROSITE" id="PS51387">
    <property type="entry name" value="FAD_PCMH"/>
    <property type="match status" value="1"/>
</dbReference>
<evidence type="ECO:0000256" key="1">
    <source>
        <dbReference type="ARBA" id="ARBA00005466"/>
    </source>
</evidence>
<dbReference type="Proteomes" id="UP001362999">
    <property type="component" value="Unassembled WGS sequence"/>
</dbReference>
<dbReference type="InterPro" id="IPR036318">
    <property type="entry name" value="FAD-bd_PCMH-like_sf"/>
</dbReference>
<keyword evidence="2" id="KW-0560">Oxidoreductase</keyword>
<evidence type="ECO:0000256" key="2">
    <source>
        <dbReference type="ARBA" id="ARBA00023002"/>
    </source>
</evidence>
<gene>
    <name evidence="4" type="ORF">R3P38DRAFT_3475715</name>
</gene>
<dbReference type="GO" id="GO:0071949">
    <property type="term" value="F:FAD binding"/>
    <property type="evidence" value="ECO:0007669"/>
    <property type="project" value="InterPro"/>
</dbReference>
<reference evidence="4 5" key="1">
    <citation type="journal article" date="2024" name="J Genomics">
        <title>Draft genome sequencing and assembly of Favolaschia claudopus CIRM-BRFM 2984 isolated from oak limbs.</title>
        <authorList>
            <person name="Navarro D."/>
            <person name="Drula E."/>
            <person name="Chaduli D."/>
            <person name="Cazenave R."/>
            <person name="Ahrendt S."/>
            <person name="Wang J."/>
            <person name="Lipzen A."/>
            <person name="Daum C."/>
            <person name="Barry K."/>
            <person name="Grigoriev I.V."/>
            <person name="Favel A."/>
            <person name="Rosso M.N."/>
            <person name="Martin F."/>
        </authorList>
    </citation>
    <scope>NUCLEOTIDE SEQUENCE [LARGE SCALE GENOMIC DNA]</scope>
    <source>
        <strain evidence="4 5">CIRM-BRFM 2984</strain>
    </source>
</reference>
<evidence type="ECO:0000313" key="5">
    <source>
        <dbReference type="Proteomes" id="UP001362999"/>
    </source>
</evidence>
<evidence type="ECO:0000313" key="4">
    <source>
        <dbReference type="EMBL" id="KAK7038551.1"/>
    </source>
</evidence>
<dbReference type="InterPro" id="IPR016166">
    <property type="entry name" value="FAD-bd_PCMH"/>
</dbReference>